<keyword evidence="2" id="KW-1185">Reference proteome</keyword>
<reference evidence="1 2" key="1">
    <citation type="journal article" date="2017" name="Mol. Plant">
        <title>The Genome of Medicinal Plant Macleaya cordata Provides New Insights into Benzylisoquinoline Alkaloids Metabolism.</title>
        <authorList>
            <person name="Liu X."/>
            <person name="Liu Y."/>
            <person name="Huang P."/>
            <person name="Ma Y."/>
            <person name="Qing Z."/>
            <person name="Tang Q."/>
            <person name="Cao H."/>
            <person name="Cheng P."/>
            <person name="Zheng Y."/>
            <person name="Yuan Z."/>
            <person name="Zhou Y."/>
            <person name="Liu J."/>
            <person name="Tang Z."/>
            <person name="Zhuo Y."/>
            <person name="Zhang Y."/>
            <person name="Yu L."/>
            <person name="Huang J."/>
            <person name="Yang P."/>
            <person name="Peng Q."/>
            <person name="Zhang J."/>
            <person name="Jiang W."/>
            <person name="Zhang Z."/>
            <person name="Lin K."/>
            <person name="Ro D.K."/>
            <person name="Chen X."/>
            <person name="Xiong X."/>
            <person name="Shang Y."/>
            <person name="Huang S."/>
            <person name="Zeng J."/>
        </authorList>
    </citation>
    <scope>NUCLEOTIDE SEQUENCE [LARGE SCALE GENOMIC DNA]</scope>
    <source>
        <strain evidence="2">cv. BLH2017</strain>
        <tissue evidence="1">Root</tissue>
    </source>
</reference>
<sequence length="178" mass="19928">MALWRRSINAKYGGDPNAFFPTNSTKPQGHGVSKGVLRSLDTVKENTSVDIRNGQTVSFWNDSWFGADALKPRFAKVYRLSRKKDLSVTNAVDIEGGIGGWNLGITKRLNGDEMGWITELIDYLSEPLVLKMKTINGSVNLQRERSSALNYSMIKLPIWDKLLRSLISLFGARTSHPK</sequence>
<gene>
    <name evidence="1" type="ORF">BVC80_1697g26</name>
</gene>
<dbReference type="EMBL" id="MVGT01004380">
    <property type="protein sequence ID" value="OVA00062.1"/>
    <property type="molecule type" value="Genomic_DNA"/>
</dbReference>
<accession>A0A200PPD1</accession>
<protein>
    <recommendedName>
        <fullName evidence="3">Reverse transcriptase zinc-binding domain</fullName>
    </recommendedName>
</protein>
<evidence type="ECO:0000313" key="1">
    <source>
        <dbReference type="EMBL" id="OVA00062.1"/>
    </source>
</evidence>
<organism evidence="1 2">
    <name type="scientific">Macleaya cordata</name>
    <name type="common">Five-seeded plume-poppy</name>
    <name type="synonym">Bocconia cordata</name>
    <dbReference type="NCBI Taxonomy" id="56857"/>
    <lineage>
        <taxon>Eukaryota</taxon>
        <taxon>Viridiplantae</taxon>
        <taxon>Streptophyta</taxon>
        <taxon>Embryophyta</taxon>
        <taxon>Tracheophyta</taxon>
        <taxon>Spermatophyta</taxon>
        <taxon>Magnoliopsida</taxon>
        <taxon>Ranunculales</taxon>
        <taxon>Papaveraceae</taxon>
        <taxon>Papaveroideae</taxon>
        <taxon>Macleaya</taxon>
    </lineage>
</organism>
<name>A0A200PPD1_MACCD</name>
<dbReference type="Proteomes" id="UP000195402">
    <property type="component" value="Unassembled WGS sequence"/>
</dbReference>
<proteinExistence type="predicted"/>
<dbReference type="AlphaFoldDB" id="A0A200PPD1"/>
<comment type="caution">
    <text evidence="1">The sequence shown here is derived from an EMBL/GenBank/DDBJ whole genome shotgun (WGS) entry which is preliminary data.</text>
</comment>
<evidence type="ECO:0000313" key="2">
    <source>
        <dbReference type="Proteomes" id="UP000195402"/>
    </source>
</evidence>
<dbReference type="InParanoid" id="A0A200PPD1"/>
<evidence type="ECO:0008006" key="3">
    <source>
        <dbReference type="Google" id="ProtNLM"/>
    </source>
</evidence>